<accession>A0A0G1WXJ7</accession>
<protein>
    <submittedName>
        <fullName evidence="1">Uncharacterized protein</fullName>
    </submittedName>
</protein>
<organism evidence="1 2">
    <name type="scientific">Candidatus Amesbacteria bacterium GW2011_GWC1_48_10</name>
    <dbReference type="NCBI Taxonomy" id="1618365"/>
    <lineage>
        <taxon>Bacteria</taxon>
        <taxon>Candidatus Amesiibacteriota</taxon>
    </lineage>
</organism>
<evidence type="ECO:0000313" key="1">
    <source>
        <dbReference type="EMBL" id="KKU95063.1"/>
    </source>
</evidence>
<sequence>MILIVISLYIFFNKIFPQSNFLKDFDPKKYGPDCEYVSRCGNIISVNCRAEVDGPFYYVNKKTGEILEYCGGYCMTDDPTGKNGFLDARISNGSPILIKSGHTLVPHTKIRL</sequence>
<comment type="caution">
    <text evidence="1">The sequence shown here is derived from an EMBL/GenBank/DDBJ whole genome shotgun (WGS) entry which is preliminary data.</text>
</comment>
<proteinExistence type="predicted"/>
<reference evidence="1 2" key="1">
    <citation type="journal article" date="2015" name="Nature">
        <title>rRNA introns, odd ribosomes, and small enigmatic genomes across a large radiation of phyla.</title>
        <authorList>
            <person name="Brown C.T."/>
            <person name="Hug L.A."/>
            <person name="Thomas B.C."/>
            <person name="Sharon I."/>
            <person name="Castelle C.J."/>
            <person name="Singh A."/>
            <person name="Wilkins M.J."/>
            <person name="Williams K.H."/>
            <person name="Banfield J.F."/>
        </authorList>
    </citation>
    <scope>NUCLEOTIDE SEQUENCE [LARGE SCALE GENOMIC DNA]</scope>
</reference>
<dbReference type="AlphaFoldDB" id="A0A0G1WXJ7"/>
<name>A0A0G1WXJ7_9BACT</name>
<dbReference type="EMBL" id="LCPE01000001">
    <property type="protein sequence ID" value="KKU95063.1"/>
    <property type="molecule type" value="Genomic_DNA"/>
</dbReference>
<gene>
    <name evidence="1" type="ORF">UY22_C0001G0007</name>
</gene>
<dbReference type="Proteomes" id="UP000034877">
    <property type="component" value="Unassembled WGS sequence"/>
</dbReference>
<evidence type="ECO:0000313" key="2">
    <source>
        <dbReference type="Proteomes" id="UP000034877"/>
    </source>
</evidence>